<gene>
    <name evidence="8" type="ORF">SAMN05216551_102128</name>
</gene>
<name>A0A1H2PKR7_9BURK</name>
<comment type="subcellular location">
    <subcellularLocation>
        <location evidence="1 6">Bacterial flagellum basal body</location>
    </subcellularLocation>
</comment>
<dbReference type="EMBL" id="FNLO01000002">
    <property type="protein sequence ID" value="SDV46948.1"/>
    <property type="molecule type" value="Genomic_DNA"/>
</dbReference>
<dbReference type="GO" id="GO:0030694">
    <property type="term" value="C:bacterial-type flagellum basal body, rod"/>
    <property type="evidence" value="ECO:0007669"/>
    <property type="project" value="InterPro"/>
</dbReference>
<dbReference type="OrthoDB" id="9788334at2"/>
<comment type="similarity">
    <text evidence="2 6">Belongs to the flagella basal body rod proteins family.</text>
</comment>
<comment type="subunit">
    <text evidence="6">The basal body constitutes a major portion of the flagellar organelle and consists of a number of rings mounted on a central rod.</text>
</comment>
<dbReference type="PIRSF" id="PIRSF002889">
    <property type="entry name" value="Rod_FlgB"/>
    <property type="match status" value="1"/>
</dbReference>
<sequence>MGWTLSDALGVHARALHVRAERTRVLTANLVNADTPGYQARDFDVEMELSMDDGQAPLAKYRVPYLRRIDGSTVETPVEQAAYAQNAADYEMSLTFVELTAKGLKAAIDGVA</sequence>
<keyword evidence="9" id="KW-1185">Reference proteome</keyword>
<dbReference type="AlphaFoldDB" id="A0A1H2PKR7"/>
<organism evidence="8 9">
    <name type="scientific">Chitinasiproducens palmae</name>
    <dbReference type="NCBI Taxonomy" id="1770053"/>
    <lineage>
        <taxon>Bacteria</taxon>
        <taxon>Pseudomonadati</taxon>
        <taxon>Pseudomonadota</taxon>
        <taxon>Betaproteobacteria</taxon>
        <taxon>Burkholderiales</taxon>
        <taxon>Burkholderiaceae</taxon>
        <taxon>Chitinasiproducens</taxon>
    </lineage>
</organism>
<dbReference type="Pfam" id="PF00460">
    <property type="entry name" value="Flg_bb_rod"/>
    <property type="match status" value="1"/>
</dbReference>
<dbReference type="GO" id="GO:0071973">
    <property type="term" value="P:bacterial-type flagellum-dependent cell motility"/>
    <property type="evidence" value="ECO:0007669"/>
    <property type="project" value="InterPro"/>
</dbReference>
<keyword evidence="8" id="KW-0969">Cilium</keyword>
<keyword evidence="8" id="KW-0966">Cell projection</keyword>
<evidence type="ECO:0000313" key="9">
    <source>
        <dbReference type="Proteomes" id="UP000243719"/>
    </source>
</evidence>
<evidence type="ECO:0000256" key="4">
    <source>
        <dbReference type="ARBA" id="ARBA00023143"/>
    </source>
</evidence>
<keyword evidence="8" id="KW-0282">Flagellum</keyword>
<dbReference type="STRING" id="1770053.SAMN05216551_102128"/>
<dbReference type="InterPro" id="IPR001444">
    <property type="entry name" value="Flag_bb_rod_N"/>
</dbReference>
<evidence type="ECO:0000256" key="5">
    <source>
        <dbReference type="ARBA" id="ARBA00024934"/>
    </source>
</evidence>
<protein>
    <recommendedName>
        <fullName evidence="3 6">Flagellar basal body rod protein FlgB</fullName>
    </recommendedName>
</protein>
<keyword evidence="4 6" id="KW-0975">Bacterial flagellum</keyword>
<evidence type="ECO:0000259" key="7">
    <source>
        <dbReference type="Pfam" id="PF00460"/>
    </source>
</evidence>
<reference evidence="9" key="1">
    <citation type="submission" date="2016-09" db="EMBL/GenBank/DDBJ databases">
        <authorList>
            <person name="Varghese N."/>
            <person name="Submissions S."/>
        </authorList>
    </citation>
    <scope>NUCLEOTIDE SEQUENCE [LARGE SCALE GENOMIC DNA]</scope>
    <source>
        <strain evidence="9">JS23</strain>
    </source>
</reference>
<accession>A0A1H2PKR7</accession>
<evidence type="ECO:0000256" key="6">
    <source>
        <dbReference type="PIRNR" id="PIRNR002889"/>
    </source>
</evidence>
<dbReference type="Proteomes" id="UP000243719">
    <property type="component" value="Unassembled WGS sequence"/>
</dbReference>
<comment type="function">
    <text evidence="5 6">Structural component of flagellum, the bacterial motility apparatus. Part of the rod structure of flagellar basal body.</text>
</comment>
<proteinExistence type="inferred from homology"/>
<evidence type="ECO:0000313" key="8">
    <source>
        <dbReference type="EMBL" id="SDV46948.1"/>
    </source>
</evidence>
<feature type="domain" description="Flagellar basal body rod protein N-terminal" evidence="7">
    <location>
        <begin position="11"/>
        <end position="39"/>
    </location>
</feature>
<dbReference type="RefSeq" id="WP_091904894.1">
    <property type="nucleotide sequence ID" value="NZ_FNLO01000002.1"/>
</dbReference>
<dbReference type="InterPro" id="IPR006300">
    <property type="entry name" value="FlgB"/>
</dbReference>
<evidence type="ECO:0000256" key="1">
    <source>
        <dbReference type="ARBA" id="ARBA00004117"/>
    </source>
</evidence>
<evidence type="ECO:0000256" key="3">
    <source>
        <dbReference type="ARBA" id="ARBA00014376"/>
    </source>
</evidence>
<evidence type="ECO:0000256" key="2">
    <source>
        <dbReference type="ARBA" id="ARBA00009677"/>
    </source>
</evidence>